<comment type="caution">
    <text evidence="2">The sequence shown here is derived from an EMBL/GenBank/DDBJ whole genome shotgun (WGS) entry which is preliminary data.</text>
</comment>
<dbReference type="PANTHER" id="PTHR48287:SF1">
    <property type="entry name" value="ARM REPEAT SUPERFAMILY PROTEIN"/>
    <property type="match status" value="1"/>
</dbReference>
<dbReference type="OrthoDB" id="2192888at2759"/>
<proteinExistence type="predicted"/>
<evidence type="ECO:0000259" key="1">
    <source>
        <dbReference type="Pfam" id="PF25772"/>
    </source>
</evidence>
<dbReference type="InterPro" id="IPR057860">
    <property type="entry name" value="HEAT_RRP12_N"/>
</dbReference>
<evidence type="ECO:0000313" key="3">
    <source>
        <dbReference type="Proteomes" id="UP000784294"/>
    </source>
</evidence>
<evidence type="ECO:0000313" key="2">
    <source>
        <dbReference type="EMBL" id="VEL13667.1"/>
    </source>
</evidence>
<gene>
    <name evidence="2" type="ORF">PXEA_LOCUS7107</name>
</gene>
<dbReference type="AlphaFoldDB" id="A0A448WK19"/>
<dbReference type="Pfam" id="PF25772">
    <property type="entry name" value="HEAT_RRP12_N"/>
    <property type="match status" value="1"/>
</dbReference>
<dbReference type="PANTHER" id="PTHR48287">
    <property type="entry name" value="ARM REPEAT SUPERFAMILY PROTEIN"/>
    <property type="match status" value="1"/>
</dbReference>
<protein>
    <recommendedName>
        <fullName evidence="1">RRP12 N-terminal HEAT domain-containing protein</fullName>
    </recommendedName>
</protein>
<accession>A0A448WK19</accession>
<dbReference type="InterPro" id="IPR052087">
    <property type="entry name" value="RRP12"/>
</dbReference>
<organism evidence="2 3">
    <name type="scientific">Protopolystoma xenopodis</name>
    <dbReference type="NCBI Taxonomy" id="117903"/>
    <lineage>
        <taxon>Eukaryota</taxon>
        <taxon>Metazoa</taxon>
        <taxon>Spiralia</taxon>
        <taxon>Lophotrochozoa</taxon>
        <taxon>Platyhelminthes</taxon>
        <taxon>Monogenea</taxon>
        <taxon>Polyopisthocotylea</taxon>
        <taxon>Polystomatidea</taxon>
        <taxon>Polystomatidae</taxon>
        <taxon>Protopolystoma</taxon>
    </lineage>
</organism>
<name>A0A448WK19_9PLAT</name>
<reference evidence="2" key="1">
    <citation type="submission" date="2018-11" db="EMBL/GenBank/DDBJ databases">
        <authorList>
            <consortium name="Pathogen Informatics"/>
        </authorList>
    </citation>
    <scope>NUCLEOTIDE SEQUENCE</scope>
</reference>
<dbReference type="EMBL" id="CAAALY010018467">
    <property type="protein sequence ID" value="VEL13667.1"/>
    <property type="molecule type" value="Genomic_DNA"/>
</dbReference>
<sequence>MARSNFLSKSNATFASSLSRITSCSNPAFDKVIKRAWSDPEMQKEVLTVLSALTKIIHERGGKESAVEYYALLLSALNVDSEKKVAEAFLLKLVMTKALPNFVVQKTSGEASKTIINVLKAALSGETFNTSLIKSVTSLLVSCLGYLLLAQDFDSWAVESTRHNYRVLLGLVAHEKPAIRKACHLSIVNILTSSPGIIVGDILGSSHPSCHQTQEYLCSSIQDEAKQLTSLIKTSDANCIRLLYLLDLLASVIHVFPTRNIKAASECILDLTEFPNKMVILKVYTIINNLFDARPLPSRLPVSLAGRLLTALHACKATAPAVLVAQVVGSGADVDTSELSLCTDVRLAWLLALQAGVAHLTRQTVSCLSDSSITTSADRSSPALFVRVSCDHLETLINLVLKEIDSTPMQQLRDKMADLLLVIFSQDLVSKPEC</sequence>
<keyword evidence="3" id="KW-1185">Reference proteome</keyword>
<dbReference type="Proteomes" id="UP000784294">
    <property type="component" value="Unassembled WGS sequence"/>
</dbReference>
<feature type="domain" description="RRP12 N-terminal HEAT" evidence="1">
    <location>
        <begin position="38"/>
        <end position="292"/>
    </location>
</feature>